<evidence type="ECO:0000259" key="2">
    <source>
        <dbReference type="Pfam" id="PF12904"/>
    </source>
</evidence>
<comment type="caution">
    <text evidence="4">The sequence shown here is derived from an EMBL/GenBank/DDBJ whole genome shotgun (WGS) entry which is preliminary data.</text>
</comment>
<feature type="chain" id="PRO_5046590528" evidence="1">
    <location>
        <begin position="20"/>
        <end position="468"/>
    </location>
</feature>
<proteinExistence type="predicted"/>
<accession>A0ABU5F4P6</accession>
<feature type="domain" description="Putative collagen-binding" evidence="2">
    <location>
        <begin position="356"/>
        <end position="454"/>
    </location>
</feature>
<dbReference type="Proteomes" id="UP001272242">
    <property type="component" value="Unassembled WGS sequence"/>
</dbReference>
<evidence type="ECO:0000313" key="5">
    <source>
        <dbReference type="Proteomes" id="UP001272242"/>
    </source>
</evidence>
<organism evidence="4 5">
    <name type="scientific">Gemmata algarum</name>
    <dbReference type="NCBI Taxonomy" id="2975278"/>
    <lineage>
        <taxon>Bacteria</taxon>
        <taxon>Pseudomonadati</taxon>
        <taxon>Planctomycetota</taxon>
        <taxon>Planctomycetia</taxon>
        <taxon>Gemmatales</taxon>
        <taxon>Gemmataceae</taxon>
        <taxon>Gemmata</taxon>
    </lineage>
</organism>
<dbReference type="PANTHER" id="PTHR37836:SF3">
    <property type="entry name" value="ENDOGLUCANASE"/>
    <property type="match status" value="1"/>
</dbReference>
<dbReference type="Pfam" id="PF13204">
    <property type="entry name" value="Apiosidase"/>
    <property type="match status" value="1"/>
</dbReference>
<feature type="signal peptide" evidence="1">
    <location>
        <begin position="1"/>
        <end position="19"/>
    </location>
</feature>
<keyword evidence="1" id="KW-0732">Signal</keyword>
<dbReference type="InterPro" id="IPR024749">
    <property type="entry name" value="Collagen-bd_put"/>
</dbReference>
<dbReference type="InterPro" id="IPR017853">
    <property type="entry name" value="GH"/>
</dbReference>
<keyword evidence="4" id="KW-0378">Hydrolase</keyword>
<feature type="domain" description="Apiosidase-like catalytic" evidence="3">
    <location>
        <begin position="31"/>
        <end position="353"/>
    </location>
</feature>
<dbReference type="Gene3D" id="3.20.20.80">
    <property type="entry name" value="Glycosidases"/>
    <property type="match status" value="1"/>
</dbReference>
<evidence type="ECO:0000256" key="1">
    <source>
        <dbReference type="SAM" id="SignalP"/>
    </source>
</evidence>
<dbReference type="GO" id="GO:0016787">
    <property type="term" value="F:hydrolase activity"/>
    <property type="evidence" value="ECO:0007669"/>
    <property type="project" value="UniProtKB-KW"/>
</dbReference>
<evidence type="ECO:0000313" key="4">
    <source>
        <dbReference type="EMBL" id="MDY3562522.1"/>
    </source>
</evidence>
<dbReference type="Pfam" id="PF12904">
    <property type="entry name" value="Collagen_bind_2"/>
    <property type="match status" value="1"/>
</dbReference>
<keyword evidence="5" id="KW-1185">Reference proteome</keyword>
<dbReference type="InterPro" id="IPR025277">
    <property type="entry name" value="Apiosidase-like_cat_dom"/>
</dbReference>
<evidence type="ECO:0000259" key="3">
    <source>
        <dbReference type="Pfam" id="PF13204"/>
    </source>
</evidence>
<dbReference type="RefSeq" id="WP_320688841.1">
    <property type="nucleotide sequence ID" value="NZ_JAXBLV010000216.1"/>
</dbReference>
<name>A0ABU5F4P6_9BACT</name>
<protein>
    <submittedName>
        <fullName evidence="4">Glycoside hydrolase family 140 protein</fullName>
    </submittedName>
</protein>
<reference evidence="5" key="1">
    <citation type="journal article" date="2023" name="Mar. Drugs">
        <title>Gemmata algarum, a Novel Planctomycete Isolated from an Algal Mat, Displays Antimicrobial Activity.</title>
        <authorList>
            <person name="Kumar G."/>
            <person name="Kallscheuer N."/>
            <person name="Kashif M."/>
            <person name="Ahamad S."/>
            <person name="Jagadeeshwari U."/>
            <person name="Pannikurungottu S."/>
            <person name="Haufschild T."/>
            <person name="Kabuu M."/>
            <person name="Sasikala C."/>
            <person name="Jogler C."/>
            <person name="Ramana C."/>
        </authorList>
    </citation>
    <scope>NUCLEOTIDE SEQUENCE [LARGE SCALE GENOMIC DNA]</scope>
    <source>
        <strain evidence="5">JC673</strain>
    </source>
</reference>
<dbReference type="EMBL" id="JAXBLV010000216">
    <property type="protein sequence ID" value="MDY3562522.1"/>
    <property type="molecule type" value="Genomic_DNA"/>
</dbReference>
<dbReference type="PANTHER" id="PTHR37836">
    <property type="entry name" value="LMO1036 PROTEIN"/>
    <property type="match status" value="1"/>
</dbReference>
<sequence>MRLLSACVLVLAVATAARADEPKPLPKLKVSDNKRFLVTAEGKPFFYLADTAWELFHRLDREQADKYLKTRAAQGYNVVQAVALAEFDGLNEPNVYGHKPLIDNRPTTPNEKYFEHVDWVVNRAAEFGIYTALLPTWGDKWNKKWGQGPEVFTPESAEAYGAWLGMRYKDRSIIWVLGGDRPVETDAHKQITRAMAKGLRAGDGGAHLITFHPTGGSGSSAPFHNDDWLDFNMRQNGHQAEFTGRYDKTLADYNLRPAKPVLDGEPIYEGHPVSFKAKEFGHSTAADVRRPFYWDVFSGACGHTYGHHSVWQFYAKGRKPVNNPLVTWEEAIEQPGGKQMQHGRRLIESRPYLTRVPDDSVLVADEVGTSVPGAGTRRFAATRDEKGAFAMVYAPIGRSFTVAMGKVTGPKVKAWWFNPRDGKATVIGTFSNTGTRTFTPPAEGELLDWVLVLDDESKNFPEPGAAPR</sequence>
<gene>
    <name evidence="4" type="ORF">R5W23_003988</name>
</gene>
<dbReference type="SUPFAM" id="SSF51445">
    <property type="entry name" value="(Trans)glycosidases"/>
    <property type="match status" value="1"/>
</dbReference>